<dbReference type="Proteomes" id="UP001444071">
    <property type="component" value="Unassembled WGS sequence"/>
</dbReference>
<evidence type="ECO:0000256" key="1">
    <source>
        <dbReference type="ARBA" id="ARBA00023157"/>
    </source>
</evidence>
<protein>
    <recommendedName>
        <fullName evidence="2">C-type lectin domain-containing protein</fullName>
    </recommendedName>
</protein>
<proteinExistence type="predicted"/>
<evidence type="ECO:0000313" key="3">
    <source>
        <dbReference type="EMBL" id="MEQ2270020.1"/>
    </source>
</evidence>
<gene>
    <name evidence="3" type="ORF">XENORESO_013700</name>
</gene>
<dbReference type="CDD" id="cd00037">
    <property type="entry name" value="CLECT"/>
    <property type="match status" value="1"/>
</dbReference>
<comment type="caution">
    <text evidence="3">The sequence shown here is derived from an EMBL/GenBank/DDBJ whole genome shotgun (WGS) entry which is preliminary data.</text>
</comment>
<dbReference type="InterPro" id="IPR050111">
    <property type="entry name" value="C-type_lectin/snaclec_domain"/>
</dbReference>
<keyword evidence="1" id="KW-1015">Disulfide bond</keyword>
<evidence type="ECO:0000259" key="2">
    <source>
        <dbReference type="PROSITE" id="PS50041"/>
    </source>
</evidence>
<name>A0ABV0WLG8_9TELE</name>
<dbReference type="SMART" id="SM00034">
    <property type="entry name" value="CLECT"/>
    <property type="match status" value="1"/>
</dbReference>
<organism evidence="3 4">
    <name type="scientific">Xenotaenia resolanae</name>
    <dbReference type="NCBI Taxonomy" id="208358"/>
    <lineage>
        <taxon>Eukaryota</taxon>
        <taxon>Metazoa</taxon>
        <taxon>Chordata</taxon>
        <taxon>Craniata</taxon>
        <taxon>Vertebrata</taxon>
        <taxon>Euteleostomi</taxon>
        <taxon>Actinopterygii</taxon>
        <taxon>Neopterygii</taxon>
        <taxon>Teleostei</taxon>
        <taxon>Neoteleostei</taxon>
        <taxon>Acanthomorphata</taxon>
        <taxon>Ovalentaria</taxon>
        <taxon>Atherinomorphae</taxon>
        <taxon>Cyprinodontiformes</taxon>
        <taxon>Goodeidae</taxon>
        <taxon>Xenotaenia</taxon>
    </lineage>
</organism>
<dbReference type="InterPro" id="IPR018378">
    <property type="entry name" value="C-type_lectin_CS"/>
</dbReference>
<dbReference type="SUPFAM" id="SSF56436">
    <property type="entry name" value="C-type lectin-like"/>
    <property type="match status" value="2"/>
</dbReference>
<dbReference type="Pfam" id="PF00059">
    <property type="entry name" value="Lectin_C"/>
    <property type="match status" value="1"/>
</dbReference>
<keyword evidence="4" id="KW-1185">Reference proteome</keyword>
<dbReference type="PROSITE" id="PS50041">
    <property type="entry name" value="C_TYPE_LECTIN_2"/>
    <property type="match status" value="1"/>
</dbReference>
<evidence type="ECO:0000313" key="4">
    <source>
        <dbReference type="Proteomes" id="UP001444071"/>
    </source>
</evidence>
<reference evidence="3 4" key="1">
    <citation type="submission" date="2021-06" db="EMBL/GenBank/DDBJ databases">
        <authorList>
            <person name="Palmer J.M."/>
        </authorList>
    </citation>
    <scope>NUCLEOTIDE SEQUENCE [LARGE SCALE GENOMIC DNA]</scope>
    <source>
        <strain evidence="3 4">XR_2019</strain>
        <tissue evidence="3">Muscle</tissue>
    </source>
</reference>
<dbReference type="PROSITE" id="PS00615">
    <property type="entry name" value="C_TYPE_LECTIN_1"/>
    <property type="match status" value="1"/>
</dbReference>
<accession>A0ABV0WLG8</accession>
<dbReference type="InterPro" id="IPR016186">
    <property type="entry name" value="C-type_lectin-like/link_sf"/>
</dbReference>
<dbReference type="InterPro" id="IPR001304">
    <property type="entry name" value="C-type_lectin-like"/>
</dbReference>
<dbReference type="PANTHER" id="PTHR22803">
    <property type="entry name" value="MANNOSE, PHOSPHOLIPASE, LECTIN RECEPTOR RELATED"/>
    <property type="match status" value="1"/>
</dbReference>
<feature type="domain" description="C-type lectin" evidence="2">
    <location>
        <begin position="1"/>
        <end position="101"/>
    </location>
</feature>
<dbReference type="EMBL" id="JAHRIM010054337">
    <property type="protein sequence ID" value="MEQ2270020.1"/>
    <property type="molecule type" value="Genomic_DNA"/>
</dbReference>
<dbReference type="Gene3D" id="3.10.100.10">
    <property type="entry name" value="Mannose-Binding Protein A, subunit A"/>
    <property type="match status" value="2"/>
</dbReference>
<sequence>MEDARRFCKERHSDLVTFSSQDENVFLWKQIYSGHMNFWIGLTVDLDRSVQWIDGSPMTFQWWEDHQPDFKNFDENCVVMVPYNGFWHDYNCGFEFKSICKRSGLPPANATVAPTLPPKGGCEDTWKKINFKCYKIVNNQNLTWDAARQQCRDLGGNLASISSRHTQGSFHPKIFRFS</sequence>
<dbReference type="InterPro" id="IPR016187">
    <property type="entry name" value="CTDL_fold"/>
</dbReference>